<comment type="caution">
    <text evidence="2">The sequence shown here is derived from an EMBL/GenBank/DDBJ whole genome shotgun (WGS) entry which is preliminary data.</text>
</comment>
<protein>
    <submittedName>
        <fullName evidence="2">Amidohydrolase family protein</fullName>
    </submittedName>
</protein>
<accession>A0ABS6IAT2</accession>
<dbReference type="PANTHER" id="PTHR32027:SF9">
    <property type="entry name" value="BLL3847 PROTEIN"/>
    <property type="match status" value="1"/>
</dbReference>
<keyword evidence="3" id="KW-1185">Reference proteome</keyword>
<sequence length="409" mass="44377">MNTLIRAVRPWGNALSDVTLVAGEAGGKITAVEPHDPDRVVPEGATVVEGRGRLLLPSFSDVHVHLDSTRIGLPFREHTGGPGVWTMMMNDRQNWRSAEVPLQDRVNDTLGRMIARGTTRVRSYAQVDVDCRLERFEAVAAAKEKFAGQAWVDIIAFPQAGLLLEDGTVELMEEALKAGANVMGGIDPCTLDRDPAKHLDIVFGLAEKYQVPIDIHLHEPGELGVFSTDLVLERTRALGMQGKVTMSHAYQLGSVNEATTRRLIDAFAELDVSMASVAPAAAGQLPIPLLTEAGVRYGLGEDGQRDYWSPYGNTDMLDRTWQLAFTHGFRKDELIEHCLAIATIGGASILDPSATRLKDTAHRPGVDVGDPAELLLVDGETVASTVMDRGKDRTVIHAGKVVADQLELL</sequence>
<dbReference type="InterPro" id="IPR052349">
    <property type="entry name" value="Metallo-hydrolase_Enzymes"/>
</dbReference>
<evidence type="ECO:0000259" key="1">
    <source>
        <dbReference type="Pfam" id="PF07969"/>
    </source>
</evidence>
<reference evidence="2 3" key="1">
    <citation type="submission" date="2021-06" db="EMBL/GenBank/DDBJ databases">
        <authorList>
            <person name="Jeong J.W."/>
        </authorList>
    </citation>
    <scope>NUCLEOTIDE SEQUENCE [LARGE SCALE GENOMIC DNA]</scope>
    <source>
        <strain evidence="2 3">MMS21-TAE1-1</strain>
    </source>
</reference>
<gene>
    <name evidence="2" type="ORF">KSW38_21255</name>
</gene>
<dbReference type="Proteomes" id="UP000824166">
    <property type="component" value="Unassembled WGS sequence"/>
</dbReference>
<dbReference type="PANTHER" id="PTHR32027">
    <property type="entry name" value="CYTOSINE DEAMINASE"/>
    <property type="match status" value="1"/>
</dbReference>
<dbReference type="RefSeq" id="WP_216926946.1">
    <property type="nucleotide sequence ID" value="NZ_JAHOPC010000019.1"/>
</dbReference>
<name>A0ABS6IAT2_9MICC</name>
<dbReference type="Pfam" id="PF07969">
    <property type="entry name" value="Amidohydro_3"/>
    <property type="match status" value="1"/>
</dbReference>
<dbReference type="InterPro" id="IPR013108">
    <property type="entry name" value="Amidohydro_3"/>
</dbReference>
<dbReference type="EMBL" id="JAHOPC010000019">
    <property type="protein sequence ID" value="MBU8868827.1"/>
    <property type="molecule type" value="Genomic_DNA"/>
</dbReference>
<feature type="domain" description="Amidohydrolase 3" evidence="1">
    <location>
        <begin position="98"/>
        <end position="402"/>
    </location>
</feature>
<organism evidence="2 3">
    <name type="scientific">Paenarthrobacter aromaticivorans</name>
    <dbReference type="NCBI Taxonomy" id="2849150"/>
    <lineage>
        <taxon>Bacteria</taxon>
        <taxon>Bacillati</taxon>
        <taxon>Actinomycetota</taxon>
        <taxon>Actinomycetes</taxon>
        <taxon>Micrococcales</taxon>
        <taxon>Micrococcaceae</taxon>
        <taxon>Paenarthrobacter</taxon>
    </lineage>
</organism>
<evidence type="ECO:0000313" key="3">
    <source>
        <dbReference type="Proteomes" id="UP000824166"/>
    </source>
</evidence>
<proteinExistence type="predicted"/>
<evidence type="ECO:0000313" key="2">
    <source>
        <dbReference type="EMBL" id="MBU8868827.1"/>
    </source>
</evidence>